<gene>
    <name evidence="3" type="ORF">B9T62_11405</name>
</gene>
<dbReference type="KEGG" id="pdh:B9T62_11405"/>
<protein>
    <recommendedName>
        <fullName evidence="2">DUF4395 domain-containing protein</fullName>
    </recommendedName>
</protein>
<sequence>MSEPSISRGIPRPLVKTNQAVIVLSVLLSWLTGQFWILALPLVSGLLGLLFGYNPVIKLASHFLRRERSAYLLEDWDQQQFNQSIAVFCLAAGLISSIAGWTLAAYLFTAMVAIAATVAILGFCIGCYIHFQWRMYKYRQQQRSNP</sequence>
<dbReference type="EMBL" id="CP021780">
    <property type="protein sequence ID" value="ASA21339.1"/>
    <property type="molecule type" value="Genomic_DNA"/>
</dbReference>
<keyword evidence="1" id="KW-0472">Membrane</keyword>
<evidence type="ECO:0000313" key="4">
    <source>
        <dbReference type="Proteomes" id="UP000249890"/>
    </source>
</evidence>
<keyword evidence="1" id="KW-1133">Transmembrane helix</keyword>
<keyword evidence="4" id="KW-1185">Reference proteome</keyword>
<keyword evidence="1" id="KW-0812">Transmembrane</keyword>
<feature type="domain" description="DUF4395" evidence="2">
    <location>
        <begin position="10"/>
        <end position="134"/>
    </location>
</feature>
<dbReference type="InterPro" id="IPR016942">
    <property type="entry name" value="UCP030042"/>
</dbReference>
<dbReference type="OrthoDB" id="2376580at2"/>
<dbReference type="AlphaFoldDB" id="A0A2Z2KGQ5"/>
<name>A0A2Z2KGQ5_9BACL</name>
<accession>A0A2Z2KGQ5</accession>
<dbReference type="InterPro" id="IPR025508">
    <property type="entry name" value="DUF4395"/>
</dbReference>
<feature type="transmembrane region" description="Helical" evidence="1">
    <location>
        <begin position="20"/>
        <end position="39"/>
    </location>
</feature>
<dbReference type="RefSeq" id="WP_087915350.1">
    <property type="nucleotide sequence ID" value="NZ_CP021780.1"/>
</dbReference>
<dbReference type="Proteomes" id="UP000249890">
    <property type="component" value="Chromosome"/>
</dbReference>
<feature type="transmembrane region" description="Helical" evidence="1">
    <location>
        <begin position="110"/>
        <end position="131"/>
    </location>
</feature>
<organism evidence="3 4">
    <name type="scientific">Paenibacillus donghaensis</name>
    <dbReference type="NCBI Taxonomy" id="414771"/>
    <lineage>
        <taxon>Bacteria</taxon>
        <taxon>Bacillati</taxon>
        <taxon>Bacillota</taxon>
        <taxon>Bacilli</taxon>
        <taxon>Bacillales</taxon>
        <taxon>Paenibacillaceae</taxon>
        <taxon>Paenibacillus</taxon>
    </lineage>
</organism>
<dbReference type="Pfam" id="PF14340">
    <property type="entry name" value="DUF4395"/>
    <property type="match status" value="1"/>
</dbReference>
<dbReference type="PIRSF" id="PIRSF030042">
    <property type="entry name" value="UCP030042"/>
    <property type="match status" value="1"/>
</dbReference>
<feature type="transmembrane region" description="Helical" evidence="1">
    <location>
        <begin position="85"/>
        <end position="104"/>
    </location>
</feature>
<evidence type="ECO:0000259" key="2">
    <source>
        <dbReference type="Pfam" id="PF14340"/>
    </source>
</evidence>
<proteinExistence type="predicted"/>
<evidence type="ECO:0000256" key="1">
    <source>
        <dbReference type="SAM" id="Phobius"/>
    </source>
</evidence>
<evidence type="ECO:0000313" key="3">
    <source>
        <dbReference type="EMBL" id="ASA21339.1"/>
    </source>
</evidence>
<feature type="transmembrane region" description="Helical" evidence="1">
    <location>
        <begin position="45"/>
        <end position="64"/>
    </location>
</feature>
<reference evidence="3 4" key="1">
    <citation type="submission" date="2017-06" db="EMBL/GenBank/DDBJ databases">
        <title>Complete genome sequence of Paenibacillus donghaensis KCTC 13049T isolated from East Sea sediment, South Korea.</title>
        <authorList>
            <person name="Jung B.K."/>
            <person name="Hong S.-J."/>
            <person name="Shin J.-H."/>
        </authorList>
    </citation>
    <scope>NUCLEOTIDE SEQUENCE [LARGE SCALE GENOMIC DNA]</scope>
    <source>
        <strain evidence="3 4">KCTC 13049</strain>
    </source>
</reference>